<evidence type="ECO:0000256" key="1">
    <source>
        <dbReference type="SAM" id="MobiDB-lite"/>
    </source>
</evidence>
<accession>A0A0B4X0C8</accession>
<keyword evidence="3" id="KW-1185">Reference proteome</keyword>
<name>A0A0B4X0C8_9HYPH</name>
<organism evidence="2 3">
    <name type="scientific">Rhizobium gallicum bv. gallicum R602sp</name>
    <dbReference type="NCBI Taxonomy" id="1041138"/>
    <lineage>
        <taxon>Bacteria</taxon>
        <taxon>Pseudomonadati</taxon>
        <taxon>Pseudomonadota</taxon>
        <taxon>Alphaproteobacteria</taxon>
        <taxon>Hyphomicrobiales</taxon>
        <taxon>Rhizobiaceae</taxon>
        <taxon>Rhizobium/Agrobacterium group</taxon>
        <taxon>Rhizobium</taxon>
    </lineage>
</organism>
<evidence type="ECO:0000313" key="2">
    <source>
        <dbReference type="EMBL" id="AJD39998.1"/>
    </source>
</evidence>
<dbReference type="Proteomes" id="UP000031368">
    <property type="component" value="Chromosome"/>
</dbReference>
<gene>
    <name evidence="2" type="ORF">RGR602_CH00635</name>
</gene>
<dbReference type="HOGENOM" id="CLU_2571404_0_0_5"/>
<protein>
    <submittedName>
        <fullName evidence="2">Uncharacterized protein</fullName>
    </submittedName>
</protein>
<proteinExistence type="predicted"/>
<dbReference type="EMBL" id="CP006877">
    <property type="protein sequence ID" value="AJD39998.1"/>
    <property type="molecule type" value="Genomic_DNA"/>
</dbReference>
<feature type="region of interest" description="Disordered" evidence="1">
    <location>
        <begin position="41"/>
        <end position="65"/>
    </location>
</feature>
<evidence type="ECO:0000313" key="3">
    <source>
        <dbReference type="Proteomes" id="UP000031368"/>
    </source>
</evidence>
<dbReference type="AlphaFoldDB" id="A0A0B4X0C8"/>
<dbReference type="KEGG" id="rga:RGR602_CH00635"/>
<sequence length="81" mass="8420">MDTPPDQSLGTLDQGWRSPALVDSATVAGADMLIYSGCKGRRATGGALEPRPQRPAHSMKVRSADHASLLTGAGAAARNLY</sequence>
<reference evidence="2 3" key="1">
    <citation type="submission" date="2013-11" db="EMBL/GenBank/DDBJ databases">
        <title>Complete genome sequence of Rhizobium gallicum bv. gallicum R602.</title>
        <authorList>
            <person name="Bustos P."/>
            <person name="Santamaria R.I."/>
            <person name="Lozano L."/>
            <person name="Acosta J.L."/>
            <person name="Ormeno-Orrillo E."/>
            <person name="Rogel M.A."/>
            <person name="Romero D."/>
            <person name="Cevallos M.A."/>
            <person name="Martinez-Romero E."/>
            <person name="Gonzalez V."/>
        </authorList>
    </citation>
    <scope>NUCLEOTIDE SEQUENCE [LARGE SCALE GENOMIC DNA]</scope>
    <source>
        <strain evidence="2 3">R602</strain>
    </source>
</reference>